<comment type="caution">
    <text evidence="2">The sequence shown here is derived from an EMBL/GenBank/DDBJ whole genome shotgun (WGS) entry which is preliminary data.</text>
</comment>
<dbReference type="EMBL" id="JAADZA010000008">
    <property type="protein sequence ID" value="NEV11327.1"/>
    <property type="molecule type" value="Genomic_DNA"/>
</dbReference>
<dbReference type="AlphaFoldDB" id="A0A6P1C3Q2"/>
<name>A0A6P1C3Q2_RHITR</name>
<evidence type="ECO:0000313" key="3">
    <source>
        <dbReference type="Proteomes" id="UP000471190"/>
    </source>
</evidence>
<dbReference type="Proteomes" id="UP000471190">
    <property type="component" value="Unassembled WGS sequence"/>
</dbReference>
<organism evidence="2 3">
    <name type="scientific">Rhizobium tropici</name>
    <dbReference type="NCBI Taxonomy" id="398"/>
    <lineage>
        <taxon>Bacteria</taxon>
        <taxon>Pseudomonadati</taxon>
        <taxon>Pseudomonadota</taxon>
        <taxon>Alphaproteobacteria</taxon>
        <taxon>Hyphomicrobiales</taxon>
        <taxon>Rhizobiaceae</taxon>
        <taxon>Rhizobium/Agrobacterium group</taxon>
        <taxon>Rhizobium</taxon>
    </lineage>
</organism>
<dbReference type="RefSeq" id="WP_015341822.1">
    <property type="nucleotide sequence ID" value="NZ_JAADZA010000008.1"/>
</dbReference>
<gene>
    <name evidence="1" type="ORF">GGD45_004324</name>
    <name evidence="2" type="ORF">GXW80_09995</name>
</gene>
<evidence type="ECO:0000313" key="1">
    <source>
        <dbReference type="EMBL" id="MBB6493890.1"/>
    </source>
</evidence>
<sequence length="374" mass="41776">MYSTLDGAKNQAKHLKRILSASGLIYSLAKCQTAVARAGGFVDWYDLSRKLVSSIQPRPPFDFWGALLQHLPMPCHFPIRSYLRDSGHTGANTRDSSENWVRNVIPYCASLELVHRKHSPILMPGSGRGQRLRLEIVAGMLLNIEGHEDYLPRLDPETLSIVFENQPGSLLPTLAERADFDREVAALIASQIIQVSERQTIILAPRLDGIPDEIVRRARAWNSQKEPPVPTFEVSADLAAQLRRQYELDRADSGEKVSYDELEYRGVTLSSRFSVKHEFETMKNVVDAMSPSILPRVSSVYCDSRACAVYAVEIKLGMNTAELANQVQAVFVWATDGFNGLTVSHGASVEFFNPEWPGFESEDVNVEIDESITL</sequence>
<dbReference type="Proteomes" id="UP000526625">
    <property type="component" value="Unassembled WGS sequence"/>
</dbReference>
<evidence type="ECO:0000313" key="2">
    <source>
        <dbReference type="EMBL" id="NEV11327.1"/>
    </source>
</evidence>
<dbReference type="EMBL" id="JACHBF010000013">
    <property type="protein sequence ID" value="MBB6493890.1"/>
    <property type="molecule type" value="Genomic_DNA"/>
</dbReference>
<geneLocation type="plasmid" evidence="2">
    <name>pA12a</name>
</geneLocation>
<keyword evidence="2" id="KW-0614">Plasmid</keyword>
<accession>A0A6P1C3Q2</accession>
<keyword evidence="4" id="KW-1185">Reference proteome</keyword>
<proteinExistence type="predicted"/>
<reference evidence="1 4" key="2">
    <citation type="submission" date="2020-08" db="EMBL/GenBank/DDBJ databases">
        <title>Genomic Encyclopedia of Type Strains, Phase IV (KMG-V): Genome sequencing to study the core and pangenomes of soil and plant-associated prokaryotes.</title>
        <authorList>
            <person name="Whitman W."/>
        </authorList>
    </citation>
    <scope>NUCLEOTIDE SEQUENCE [LARGE SCALE GENOMIC DNA]</scope>
    <source>
        <strain evidence="1 4">SEMIA 4059</strain>
    </source>
</reference>
<protein>
    <submittedName>
        <fullName evidence="2">Uncharacterized protein</fullName>
    </submittedName>
</protein>
<reference evidence="2 3" key="1">
    <citation type="submission" date="2020-02" db="EMBL/GenBank/DDBJ databases">
        <title>Draft genome sequence of Rhizobium tropici.</title>
        <authorList>
            <person name="Khayi S."/>
            <person name="Jemo M."/>
        </authorList>
    </citation>
    <scope>NUCLEOTIDE SEQUENCE [LARGE SCALE GENOMIC DNA]</scope>
    <source>
        <strain evidence="2 3">A12</strain>
        <plasmid evidence="2">pA12a</plasmid>
    </source>
</reference>
<evidence type="ECO:0000313" key="4">
    <source>
        <dbReference type="Proteomes" id="UP000526625"/>
    </source>
</evidence>